<name>A0A8H7Y7V0_PSICU</name>
<dbReference type="AlphaFoldDB" id="A0A8H7Y7V0"/>
<feature type="compositionally biased region" description="Basic and acidic residues" evidence="1">
    <location>
        <begin position="704"/>
        <end position="715"/>
    </location>
</feature>
<dbReference type="EMBL" id="JAFIQS010000002">
    <property type="protein sequence ID" value="KAG5172755.1"/>
    <property type="molecule type" value="Genomic_DNA"/>
</dbReference>
<feature type="compositionally biased region" description="Polar residues" evidence="1">
    <location>
        <begin position="674"/>
        <end position="688"/>
    </location>
</feature>
<evidence type="ECO:0000313" key="3">
    <source>
        <dbReference type="EMBL" id="KAG5172755.1"/>
    </source>
</evidence>
<dbReference type="PANTHER" id="PTHR33096:SF1">
    <property type="entry name" value="CXC1-LIKE CYSTEINE CLUSTER ASSOCIATED WITH KDZ TRANSPOSASES DOMAIN-CONTAINING PROTEIN"/>
    <property type="match status" value="1"/>
</dbReference>
<gene>
    <name evidence="3" type="ORF">JR316_002258</name>
</gene>
<evidence type="ECO:0000256" key="1">
    <source>
        <dbReference type="SAM" id="MobiDB-lite"/>
    </source>
</evidence>
<sequence length="729" mass="82759">MPGANVVFKGDASAIRNRACQALKVGNVRLGHSAYMSHPGEFAAPPNRQVIAAYNQPCSSSSVPLARHPEPTFNTTSNLARPAQQVSRPEVLMVPQMRYVLEPISVNFVKFSYTPLPSWPSANTSWVNALHQVRIDPYRVWDHGFLDSYRGYAFFDPHILLGEDWDRARGKTYLLAWLAVRPAWMAKMINPTVHQEYPQPQSWRDFLIFHIAKLLRVSDRDVKCNPDRSISGPNKRRKQGNLIAYFDLPVRNYHNTTQIRWRDDDVGYAGSLDVESMVIKPSVPREVVWDLFEHNFRFELLALDRSIFPRHLVSDQLSLARDTLVTNCFPQNALITVQWPERDEGLGARRYQDRVLYVESLRKLMSDWPGSVATALRRMSLSPNSTEQQVSLLSKQQMPRNFRRVRNQPPSSPPPVGHFLPLAEVLPLRHPYGTATQGLALEPQGLLYGPSGIFSQPLGVTDIAIPQQPGFVNDMNMGDLIEVDELHSVDPERAAKNQRLWQMWNEVMIPRLMKPYLNTYRETSGMRAPNRVRYNVGCQGCSNGGLLKVSCIFFERIECITLCTCTEPALQLMQRGFFPCAPTQPTLAVDLSVLDFVQELFTNMAPNTVGWCNTLEAFLSSRNFKLTTRANNSLRDRFASAMKWYATLVNRKDLLMFDYLNRVRVSELFIMENNPSPDQSAYGHSTVTESEEDDINEANSPHTHTMDVDADKDDIPNDNSDTGSNTGLK</sequence>
<organism evidence="3">
    <name type="scientific">Psilocybe cubensis</name>
    <name type="common">Psychedelic mushroom</name>
    <name type="synonym">Stropharia cubensis</name>
    <dbReference type="NCBI Taxonomy" id="181762"/>
    <lineage>
        <taxon>Eukaryota</taxon>
        <taxon>Fungi</taxon>
        <taxon>Dikarya</taxon>
        <taxon>Basidiomycota</taxon>
        <taxon>Agaricomycotina</taxon>
        <taxon>Agaricomycetes</taxon>
        <taxon>Agaricomycetidae</taxon>
        <taxon>Agaricales</taxon>
        <taxon>Agaricineae</taxon>
        <taxon>Strophariaceae</taxon>
        <taxon>Psilocybe</taxon>
    </lineage>
</organism>
<feature type="region of interest" description="Disordered" evidence="1">
    <location>
        <begin position="674"/>
        <end position="729"/>
    </location>
</feature>
<dbReference type="Pfam" id="PF18802">
    <property type="entry name" value="CxC1"/>
    <property type="match status" value="1"/>
</dbReference>
<feature type="domain" description="CxC1-like cysteine cluster associated with KDZ transposases" evidence="2">
    <location>
        <begin position="555"/>
        <end position="622"/>
    </location>
</feature>
<proteinExistence type="predicted"/>
<accession>A0A8H7Y7V0</accession>
<feature type="compositionally biased region" description="Polar residues" evidence="1">
    <location>
        <begin position="717"/>
        <end position="729"/>
    </location>
</feature>
<protein>
    <recommendedName>
        <fullName evidence="2">CxC1-like cysteine cluster associated with KDZ transposases domain-containing protein</fullName>
    </recommendedName>
</protein>
<comment type="caution">
    <text evidence="3">The sequence shown here is derived from an EMBL/GenBank/DDBJ whole genome shotgun (WGS) entry which is preliminary data.</text>
</comment>
<reference evidence="3" key="1">
    <citation type="submission" date="2021-02" db="EMBL/GenBank/DDBJ databases">
        <title>Psilocybe cubensis genome.</title>
        <authorList>
            <person name="Mckernan K.J."/>
            <person name="Crawford S."/>
            <person name="Trippe A."/>
            <person name="Kane L.T."/>
            <person name="Mclaughlin S."/>
        </authorList>
    </citation>
    <scope>NUCLEOTIDE SEQUENCE [LARGE SCALE GENOMIC DNA]</scope>
    <source>
        <strain evidence="3">MGC-MH-2018</strain>
    </source>
</reference>
<evidence type="ECO:0000259" key="2">
    <source>
        <dbReference type="Pfam" id="PF18802"/>
    </source>
</evidence>
<dbReference type="PANTHER" id="PTHR33096">
    <property type="entry name" value="CXC2 DOMAIN-CONTAINING PROTEIN"/>
    <property type="match status" value="1"/>
</dbReference>
<dbReference type="InterPro" id="IPR041320">
    <property type="entry name" value="CxC1"/>
</dbReference>